<evidence type="ECO:0000313" key="13">
    <source>
        <dbReference type="EMBL" id="KAK3594297.1"/>
    </source>
</evidence>
<keyword evidence="10" id="KW-0040">ANK repeat</keyword>
<feature type="transmembrane region" description="Helical" evidence="12">
    <location>
        <begin position="402"/>
        <end position="422"/>
    </location>
</feature>
<evidence type="ECO:0000256" key="9">
    <source>
        <dbReference type="ARBA" id="ARBA00023303"/>
    </source>
</evidence>
<proteinExistence type="predicted"/>
<keyword evidence="4" id="KW-0109">Calcium transport</keyword>
<keyword evidence="12" id="KW-0812">Transmembrane</keyword>
<dbReference type="Pfam" id="PF12796">
    <property type="entry name" value="Ank_2"/>
    <property type="match status" value="1"/>
</dbReference>
<reference evidence="13" key="3">
    <citation type="submission" date="2023-05" db="EMBL/GenBank/DDBJ databases">
        <authorList>
            <person name="Smith C.H."/>
        </authorList>
    </citation>
    <scope>NUCLEOTIDE SEQUENCE</scope>
    <source>
        <strain evidence="13">CHS0354</strain>
        <tissue evidence="13">Mantle</tissue>
    </source>
</reference>
<evidence type="ECO:0000256" key="8">
    <source>
        <dbReference type="ARBA" id="ARBA00023065"/>
    </source>
</evidence>
<feature type="transmembrane region" description="Helical" evidence="12">
    <location>
        <begin position="552"/>
        <end position="573"/>
    </location>
</feature>
<dbReference type="Proteomes" id="UP001195483">
    <property type="component" value="Unassembled WGS sequence"/>
</dbReference>
<dbReference type="InterPro" id="IPR024862">
    <property type="entry name" value="TRPV"/>
</dbReference>
<feature type="transmembrane region" description="Helical" evidence="12">
    <location>
        <begin position="486"/>
        <end position="507"/>
    </location>
</feature>
<evidence type="ECO:0000256" key="4">
    <source>
        <dbReference type="ARBA" id="ARBA00022568"/>
    </source>
</evidence>
<keyword evidence="6" id="KW-0677">Repeat</keyword>
<dbReference type="PROSITE" id="PS50088">
    <property type="entry name" value="ANK_REPEAT"/>
    <property type="match status" value="1"/>
</dbReference>
<keyword evidence="2" id="KW-0813">Transport</keyword>
<dbReference type="SMART" id="SM00248">
    <property type="entry name" value="ANK"/>
    <property type="match status" value="3"/>
</dbReference>
<dbReference type="PROSITE" id="PS50297">
    <property type="entry name" value="ANK_REP_REGION"/>
    <property type="match status" value="1"/>
</dbReference>
<keyword evidence="9" id="KW-0407">Ion channel</keyword>
<dbReference type="PANTHER" id="PTHR10582:SF2">
    <property type="entry name" value="INACTIVE"/>
    <property type="match status" value="1"/>
</dbReference>
<feature type="region of interest" description="Disordered" evidence="11">
    <location>
        <begin position="779"/>
        <end position="804"/>
    </location>
</feature>
<accession>A0AAE0SLY5</accession>
<keyword evidence="12" id="KW-1133">Transmembrane helix</keyword>
<evidence type="ECO:0000256" key="6">
    <source>
        <dbReference type="ARBA" id="ARBA00022737"/>
    </source>
</evidence>
<dbReference type="SUPFAM" id="SSF48403">
    <property type="entry name" value="Ankyrin repeat"/>
    <property type="match status" value="1"/>
</dbReference>
<feature type="transmembrane region" description="Helical" evidence="12">
    <location>
        <begin position="513"/>
        <end position="531"/>
    </location>
</feature>
<dbReference type="EMBL" id="JAEAOA010001167">
    <property type="protein sequence ID" value="KAK3594297.1"/>
    <property type="molecule type" value="Genomic_DNA"/>
</dbReference>
<dbReference type="GO" id="GO:0005886">
    <property type="term" value="C:plasma membrane"/>
    <property type="evidence" value="ECO:0007669"/>
    <property type="project" value="UniProtKB-SubCell"/>
</dbReference>
<evidence type="ECO:0000256" key="10">
    <source>
        <dbReference type="PROSITE-ProRule" id="PRU00023"/>
    </source>
</evidence>
<keyword evidence="8" id="KW-0406">Ion transport</keyword>
<evidence type="ECO:0000313" key="14">
    <source>
        <dbReference type="Proteomes" id="UP001195483"/>
    </source>
</evidence>
<comment type="subcellular location">
    <subcellularLocation>
        <location evidence="1">Cell membrane</location>
        <topology evidence="1">Multi-pass membrane protein</topology>
    </subcellularLocation>
</comment>
<keyword evidence="5" id="KW-0107">Calcium channel</keyword>
<dbReference type="GO" id="GO:0098703">
    <property type="term" value="P:calcium ion import across plasma membrane"/>
    <property type="evidence" value="ECO:0007669"/>
    <property type="project" value="TreeGrafter"/>
</dbReference>
<keyword evidence="3" id="KW-1003">Cell membrane</keyword>
<evidence type="ECO:0000256" key="3">
    <source>
        <dbReference type="ARBA" id="ARBA00022475"/>
    </source>
</evidence>
<reference evidence="13" key="1">
    <citation type="journal article" date="2021" name="Genome Biol. Evol.">
        <title>A High-Quality Reference Genome for a Parasitic Bivalve with Doubly Uniparental Inheritance (Bivalvia: Unionida).</title>
        <authorList>
            <person name="Smith C.H."/>
        </authorList>
    </citation>
    <scope>NUCLEOTIDE SEQUENCE</scope>
    <source>
        <strain evidence="13">CHS0354</strain>
    </source>
</reference>
<evidence type="ECO:0000256" key="7">
    <source>
        <dbReference type="ARBA" id="ARBA00022837"/>
    </source>
</evidence>
<name>A0AAE0SLY5_9BIVA</name>
<evidence type="ECO:0000256" key="1">
    <source>
        <dbReference type="ARBA" id="ARBA00004651"/>
    </source>
</evidence>
<dbReference type="Gene3D" id="1.25.40.20">
    <property type="entry name" value="Ankyrin repeat-containing domain"/>
    <property type="match status" value="1"/>
</dbReference>
<dbReference type="GO" id="GO:0005262">
    <property type="term" value="F:calcium channel activity"/>
    <property type="evidence" value="ECO:0007669"/>
    <property type="project" value="UniProtKB-KW"/>
</dbReference>
<feature type="repeat" description="ANK" evidence="10">
    <location>
        <begin position="145"/>
        <end position="166"/>
    </location>
</feature>
<evidence type="ECO:0000256" key="5">
    <source>
        <dbReference type="ARBA" id="ARBA00022673"/>
    </source>
</evidence>
<evidence type="ECO:0000256" key="12">
    <source>
        <dbReference type="SAM" id="Phobius"/>
    </source>
</evidence>
<reference evidence="13" key="2">
    <citation type="journal article" date="2021" name="Genome Biol. Evol.">
        <title>Developing a high-quality reference genome for a parasitic bivalve with doubly uniparental inheritance (Bivalvia: Unionida).</title>
        <authorList>
            <person name="Smith C.H."/>
        </authorList>
    </citation>
    <scope>NUCLEOTIDE SEQUENCE</scope>
    <source>
        <strain evidence="13">CHS0354</strain>
        <tissue evidence="13">Mantle</tissue>
    </source>
</reference>
<evidence type="ECO:0000256" key="11">
    <source>
        <dbReference type="SAM" id="MobiDB-lite"/>
    </source>
</evidence>
<gene>
    <name evidence="13" type="ORF">CHS0354_018987</name>
</gene>
<feature type="transmembrane region" description="Helical" evidence="12">
    <location>
        <begin position="614"/>
        <end position="638"/>
    </location>
</feature>
<dbReference type="AlphaFoldDB" id="A0AAE0SLY5"/>
<keyword evidence="14" id="KW-1185">Reference proteome</keyword>
<sequence length="823" mass="94610">MSHTYPMSKRRERTLNATIFEYITGLEGLDGVQETENDKTQFQKFVKDLKSLAKCKSFYTGNEDDEYATVLHKVLTVYKLKEMGKLGAEECAQKCDDALAEGYTQSHPTDCTQKSNSYQECVLSHIIENYPQLIHCQRDQSRNFCGQTPLHMAISKGYKQLVEKLLIAAKWCNRPDAGDVKELLSQKATGLRFKNNIMMGELPLSIAVLTFNTQIVKLLLKQKETEVCQQNSVGDNLFHSLLRYVYIFPDKANAAIEMMKFIKKEKKDCYTKLALMPNFNKETPIILAAKHGLVEIVQHIIEEGYCETDDSSGLFDVKLYDVTDIDNQLKEYRKQEEKKVLEVYFKASEHSEQKTPKPEEDIGGPPVFDLIFHHSYKTSLRFMQIRPIKWMIMNKWRHYRKFLYSLFLFHLIVMSVLTAAAVERVKSQRTVTINDGLGDPFPAYFSIIMAIVSLLYIWFGVFKIVLICRRKFQATLKPFLNPYANAIFHALFFLFGVCIICDFGATWSTDYNNMYLIAGVVIGWYLLLFFLRANSFFCFFTSLIQRILLQDITRFAPIIALQLVAFSTAMFMLLQSPKNPNTEGYSNWGEMLLLTFKSFLGVGDIPISDSDHPVWLAIVFVVFIIMTTILMLNALIAILSSTCTELLNHFTPDMHLRLQQLAIILFFEGLLPNSVTHYFAKKVTREVDVYMYDTLSKHKRLKKRHLMRIDVFEDDDVIDGASETPFLSKVVKEVIEKYAGNNTKPQPPLNKQTNRMLKLRRSTIRTINIAANAVGHQDTNNTMAKTDSHPDLNRTTAGTVDHQDSKRHLDVYIHPQVQQTQTV</sequence>
<evidence type="ECO:0000256" key="2">
    <source>
        <dbReference type="ARBA" id="ARBA00022448"/>
    </source>
</evidence>
<protein>
    <recommendedName>
        <fullName evidence="15">Ion transport domain-containing protein</fullName>
    </recommendedName>
</protein>
<organism evidence="13 14">
    <name type="scientific">Potamilus streckersoni</name>
    <dbReference type="NCBI Taxonomy" id="2493646"/>
    <lineage>
        <taxon>Eukaryota</taxon>
        <taxon>Metazoa</taxon>
        <taxon>Spiralia</taxon>
        <taxon>Lophotrochozoa</taxon>
        <taxon>Mollusca</taxon>
        <taxon>Bivalvia</taxon>
        <taxon>Autobranchia</taxon>
        <taxon>Heteroconchia</taxon>
        <taxon>Palaeoheterodonta</taxon>
        <taxon>Unionida</taxon>
        <taxon>Unionoidea</taxon>
        <taxon>Unionidae</taxon>
        <taxon>Ambleminae</taxon>
        <taxon>Lampsilini</taxon>
        <taxon>Potamilus</taxon>
    </lineage>
</organism>
<dbReference type="InterPro" id="IPR036770">
    <property type="entry name" value="Ankyrin_rpt-contain_sf"/>
</dbReference>
<dbReference type="InterPro" id="IPR002110">
    <property type="entry name" value="Ankyrin_rpt"/>
</dbReference>
<keyword evidence="7" id="KW-0106">Calcium</keyword>
<dbReference type="PANTHER" id="PTHR10582">
    <property type="entry name" value="TRANSIENT RECEPTOR POTENTIAL ION CHANNEL PROTEIN"/>
    <property type="match status" value="1"/>
</dbReference>
<comment type="caution">
    <text evidence="13">The sequence shown here is derived from an EMBL/GenBank/DDBJ whole genome shotgun (WGS) entry which is preliminary data.</text>
</comment>
<feature type="transmembrane region" description="Helical" evidence="12">
    <location>
        <begin position="442"/>
        <end position="466"/>
    </location>
</feature>
<evidence type="ECO:0008006" key="15">
    <source>
        <dbReference type="Google" id="ProtNLM"/>
    </source>
</evidence>
<keyword evidence="12" id="KW-0472">Membrane</keyword>